<accession>A0ABD1S209</accession>
<organism evidence="2 3">
    <name type="scientific">Forsythia ovata</name>
    <dbReference type="NCBI Taxonomy" id="205694"/>
    <lineage>
        <taxon>Eukaryota</taxon>
        <taxon>Viridiplantae</taxon>
        <taxon>Streptophyta</taxon>
        <taxon>Embryophyta</taxon>
        <taxon>Tracheophyta</taxon>
        <taxon>Spermatophyta</taxon>
        <taxon>Magnoliopsida</taxon>
        <taxon>eudicotyledons</taxon>
        <taxon>Gunneridae</taxon>
        <taxon>Pentapetalae</taxon>
        <taxon>asterids</taxon>
        <taxon>lamiids</taxon>
        <taxon>Lamiales</taxon>
        <taxon>Oleaceae</taxon>
        <taxon>Forsythieae</taxon>
        <taxon>Forsythia</taxon>
    </lineage>
</organism>
<sequence length="125" mass="13326">MGPNMKGNGSVEGLLSDGTIAPSQASTMGHVNQVIGEASMVVIGQPSGEPLFYSQPRSASAGSNVQEQLFLSQHGASTAPYLPRPKAKPIRKSSTPQRRVIVRKNSISTPAIQSAWQNLMESRPR</sequence>
<evidence type="ECO:0000256" key="1">
    <source>
        <dbReference type="SAM" id="MobiDB-lite"/>
    </source>
</evidence>
<comment type="caution">
    <text evidence="2">The sequence shown here is derived from an EMBL/GenBank/DDBJ whole genome shotgun (WGS) entry which is preliminary data.</text>
</comment>
<evidence type="ECO:0000313" key="3">
    <source>
        <dbReference type="Proteomes" id="UP001604277"/>
    </source>
</evidence>
<dbReference type="EMBL" id="JBFOLJ010000011">
    <property type="protein sequence ID" value="KAL2494518.1"/>
    <property type="molecule type" value="Genomic_DNA"/>
</dbReference>
<feature type="region of interest" description="Disordered" evidence="1">
    <location>
        <begin position="76"/>
        <end position="106"/>
    </location>
</feature>
<feature type="region of interest" description="Disordered" evidence="1">
    <location>
        <begin position="1"/>
        <end position="21"/>
    </location>
</feature>
<dbReference type="Proteomes" id="UP001604277">
    <property type="component" value="Unassembled WGS sequence"/>
</dbReference>
<protein>
    <submittedName>
        <fullName evidence="2">Uncharacterized protein</fullName>
    </submittedName>
</protein>
<keyword evidence="3" id="KW-1185">Reference proteome</keyword>
<dbReference type="AlphaFoldDB" id="A0ABD1S209"/>
<evidence type="ECO:0000313" key="2">
    <source>
        <dbReference type="EMBL" id="KAL2494518.1"/>
    </source>
</evidence>
<name>A0ABD1S209_9LAMI</name>
<reference evidence="3" key="1">
    <citation type="submission" date="2024-07" db="EMBL/GenBank/DDBJ databases">
        <title>Two chromosome-level genome assemblies of Korean endemic species Abeliophyllum distichum and Forsythia ovata (Oleaceae).</title>
        <authorList>
            <person name="Jang H."/>
        </authorList>
    </citation>
    <scope>NUCLEOTIDE SEQUENCE [LARGE SCALE GENOMIC DNA]</scope>
</reference>
<gene>
    <name evidence="2" type="ORF">Fot_38275</name>
</gene>
<proteinExistence type="predicted"/>